<dbReference type="OrthoDB" id="69438at2"/>
<dbReference type="Proteomes" id="UP000318478">
    <property type="component" value="Unassembled WGS sequence"/>
</dbReference>
<evidence type="ECO:0000313" key="2">
    <source>
        <dbReference type="Proteomes" id="UP000318478"/>
    </source>
</evidence>
<keyword evidence="2" id="KW-1185">Reference proteome</keyword>
<organism evidence="1 2">
    <name type="scientific">Posidoniimonas polymericola</name>
    <dbReference type="NCBI Taxonomy" id="2528002"/>
    <lineage>
        <taxon>Bacteria</taxon>
        <taxon>Pseudomonadati</taxon>
        <taxon>Planctomycetota</taxon>
        <taxon>Planctomycetia</taxon>
        <taxon>Pirellulales</taxon>
        <taxon>Lacipirellulaceae</taxon>
        <taxon>Posidoniimonas</taxon>
    </lineage>
</organism>
<dbReference type="AlphaFoldDB" id="A0A5C5YS64"/>
<sequence>MCRYAMYGPYKSHFACFACRKAFKQPPISDWLAVRDRGYVYRELHRRWSLKSGLERREEELGFRLSDLESEFRDAIRKCPECGERMVDLGLDFKPPRQSESQAWKTLQGVYRVGHVFHTCGCDGPGYIPSTPVDYRRYLEDRRRLYEEHLKSTQESADLNADRKREAREYWAARLAAIGSELGVSIATNKSFSRQGR</sequence>
<proteinExistence type="predicted"/>
<evidence type="ECO:0000313" key="1">
    <source>
        <dbReference type="EMBL" id="TWT77696.1"/>
    </source>
</evidence>
<reference evidence="1 2" key="1">
    <citation type="submission" date="2019-02" db="EMBL/GenBank/DDBJ databases">
        <title>Deep-cultivation of Planctomycetes and their phenomic and genomic characterization uncovers novel biology.</title>
        <authorList>
            <person name="Wiegand S."/>
            <person name="Jogler M."/>
            <person name="Boedeker C."/>
            <person name="Pinto D."/>
            <person name="Vollmers J."/>
            <person name="Rivas-Marin E."/>
            <person name="Kohn T."/>
            <person name="Peeters S.H."/>
            <person name="Heuer A."/>
            <person name="Rast P."/>
            <person name="Oberbeckmann S."/>
            <person name="Bunk B."/>
            <person name="Jeske O."/>
            <person name="Meyerdierks A."/>
            <person name="Storesund J.E."/>
            <person name="Kallscheuer N."/>
            <person name="Luecker S."/>
            <person name="Lage O.M."/>
            <person name="Pohl T."/>
            <person name="Merkel B.J."/>
            <person name="Hornburger P."/>
            <person name="Mueller R.-W."/>
            <person name="Bruemmer F."/>
            <person name="Labrenz M."/>
            <person name="Spormann A.M."/>
            <person name="Op Den Camp H."/>
            <person name="Overmann J."/>
            <person name="Amann R."/>
            <person name="Jetten M.S.M."/>
            <person name="Mascher T."/>
            <person name="Medema M.H."/>
            <person name="Devos D.P."/>
            <person name="Kaster A.-K."/>
            <person name="Ovreas L."/>
            <person name="Rohde M."/>
            <person name="Galperin M.Y."/>
            <person name="Jogler C."/>
        </authorList>
    </citation>
    <scope>NUCLEOTIDE SEQUENCE [LARGE SCALE GENOMIC DNA]</scope>
    <source>
        <strain evidence="1 2">Pla123a</strain>
    </source>
</reference>
<comment type="caution">
    <text evidence="1">The sequence shown here is derived from an EMBL/GenBank/DDBJ whole genome shotgun (WGS) entry which is preliminary data.</text>
</comment>
<dbReference type="EMBL" id="SJPO01000003">
    <property type="protein sequence ID" value="TWT77696.1"/>
    <property type="molecule type" value="Genomic_DNA"/>
</dbReference>
<gene>
    <name evidence="1" type="ORF">Pla123a_14920</name>
</gene>
<protein>
    <submittedName>
        <fullName evidence="1">Uncharacterized protein</fullName>
    </submittedName>
</protein>
<name>A0A5C5YS64_9BACT</name>
<accession>A0A5C5YS64</accession>